<feature type="binding site" evidence="5">
    <location>
        <position position="92"/>
    </location>
    <ligand>
        <name>a divalent metal cation</name>
        <dbReference type="ChEBI" id="CHEBI:60240"/>
        <label>1</label>
    </ligand>
</feature>
<dbReference type="OrthoDB" id="9810005at2"/>
<dbReference type="KEGG" id="ncu:F0U83_10685"/>
<organism evidence="6 7">
    <name type="scientific">Neptunomonas concharum</name>
    <dbReference type="NCBI Taxonomy" id="1031538"/>
    <lineage>
        <taxon>Bacteria</taxon>
        <taxon>Pseudomonadati</taxon>
        <taxon>Pseudomonadota</taxon>
        <taxon>Gammaproteobacteria</taxon>
        <taxon>Oceanospirillales</taxon>
        <taxon>Oceanospirillaceae</taxon>
        <taxon>Neptunomonas</taxon>
    </lineage>
</organism>
<dbReference type="FunFam" id="3.20.20.140:FF:000005">
    <property type="entry name" value="TatD family hydrolase"/>
    <property type="match status" value="1"/>
</dbReference>
<evidence type="ECO:0000256" key="2">
    <source>
        <dbReference type="ARBA" id="ARBA00022722"/>
    </source>
</evidence>
<sequence length="259" mass="28817">MIDIGANLTDKRFHADLPEVIDRAKAAGLGHIIVTGTSINSARSAQLLCDKYPEYLSCTVGVHPHDASHFEERDYSVLKELAQHSAVVAIGETGLDYNRNFSPAKAQHFAFEQQIQLAVETQLPLFLHEREAEKDLIETINPYLSQLKGAVVHCFTGDKTTLYRYLDMGLYIGITGWVCDERRGLPLLELVAQIPDDRILLETDAPYLLPRNLSPKPKKGRNEPSFLPHVAATIANVKGISTQSLIDKATQNTRLLFSL</sequence>
<dbReference type="PROSITE" id="PS01091">
    <property type="entry name" value="TATD_3"/>
    <property type="match status" value="1"/>
</dbReference>
<dbReference type="PIRSF" id="PIRSF005902">
    <property type="entry name" value="DNase_TatD"/>
    <property type="match status" value="1"/>
</dbReference>
<dbReference type="GO" id="GO:0016788">
    <property type="term" value="F:hydrolase activity, acting on ester bonds"/>
    <property type="evidence" value="ECO:0007669"/>
    <property type="project" value="InterPro"/>
</dbReference>
<feature type="binding site" evidence="5">
    <location>
        <position position="128"/>
    </location>
    <ligand>
        <name>a divalent metal cation</name>
        <dbReference type="ChEBI" id="CHEBI:60240"/>
        <label>2</label>
    </ligand>
</feature>
<dbReference type="PANTHER" id="PTHR10060:SF15">
    <property type="entry name" value="DEOXYRIBONUCLEASE TATDN1"/>
    <property type="match status" value="1"/>
</dbReference>
<keyword evidence="4 6" id="KW-0378">Hydrolase</keyword>
<dbReference type="GO" id="GO:0046872">
    <property type="term" value="F:metal ion binding"/>
    <property type="evidence" value="ECO:0007669"/>
    <property type="project" value="UniProtKB-KW"/>
</dbReference>
<name>A0A5P1RD14_9GAMM</name>
<dbReference type="SUPFAM" id="SSF51556">
    <property type="entry name" value="Metallo-dependent hydrolases"/>
    <property type="match status" value="1"/>
</dbReference>
<feature type="binding site" evidence="5">
    <location>
        <position position="153"/>
    </location>
    <ligand>
        <name>a divalent metal cation</name>
        <dbReference type="ChEBI" id="CHEBI:60240"/>
        <label>2</label>
    </ligand>
</feature>
<gene>
    <name evidence="6" type="ORF">F0U83_10685</name>
</gene>
<evidence type="ECO:0000256" key="4">
    <source>
        <dbReference type="ARBA" id="ARBA00022801"/>
    </source>
</evidence>
<keyword evidence="2" id="KW-0540">Nuclease</keyword>
<feature type="binding site" evidence="5">
    <location>
        <position position="204"/>
    </location>
    <ligand>
        <name>a divalent metal cation</name>
        <dbReference type="ChEBI" id="CHEBI:60240"/>
        <label>1</label>
    </ligand>
</feature>
<dbReference type="InterPro" id="IPR018228">
    <property type="entry name" value="DNase_TatD-rel_CS"/>
</dbReference>
<dbReference type="AlphaFoldDB" id="A0A5P1RD14"/>
<dbReference type="Pfam" id="PF01026">
    <property type="entry name" value="TatD_DNase"/>
    <property type="match status" value="1"/>
</dbReference>
<keyword evidence="3 5" id="KW-0479">Metal-binding</keyword>
<dbReference type="InterPro" id="IPR001130">
    <property type="entry name" value="TatD-like"/>
</dbReference>
<comment type="similarity">
    <text evidence="1">Belongs to the metallo-dependent hydrolases superfamily. TatD-type hydrolase family.</text>
</comment>
<accession>A0A5P1RD14</accession>
<dbReference type="InterPro" id="IPR050891">
    <property type="entry name" value="TatD-type_Hydrolase"/>
</dbReference>
<dbReference type="RefSeq" id="WP_138987549.1">
    <property type="nucleotide sequence ID" value="NZ_CP043869.1"/>
</dbReference>
<evidence type="ECO:0000313" key="7">
    <source>
        <dbReference type="Proteomes" id="UP000324760"/>
    </source>
</evidence>
<dbReference type="Proteomes" id="UP000324760">
    <property type="component" value="Chromosome"/>
</dbReference>
<evidence type="ECO:0000313" key="6">
    <source>
        <dbReference type="EMBL" id="QEQ97141.1"/>
    </source>
</evidence>
<keyword evidence="7" id="KW-1185">Reference proteome</keyword>
<dbReference type="EMBL" id="CP043869">
    <property type="protein sequence ID" value="QEQ97141.1"/>
    <property type="molecule type" value="Genomic_DNA"/>
</dbReference>
<dbReference type="Gene3D" id="3.20.20.140">
    <property type="entry name" value="Metal-dependent hydrolases"/>
    <property type="match status" value="1"/>
</dbReference>
<dbReference type="InterPro" id="IPR032466">
    <property type="entry name" value="Metal_Hydrolase"/>
</dbReference>
<dbReference type="CDD" id="cd01310">
    <property type="entry name" value="TatD_DNAse"/>
    <property type="match status" value="1"/>
</dbReference>
<dbReference type="PANTHER" id="PTHR10060">
    <property type="entry name" value="TATD FAMILY DEOXYRIBONUCLEASE"/>
    <property type="match status" value="1"/>
</dbReference>
<evidence type="ECO:0000256" key="3">
    <source>
        <dbReference type="ARBA" id="ARBA00022723"/>
    </source>
</evidence>
<reference evidence="6 7" key="1">
    <citation type="journal article" date="2019" name="Biochem. Eng. J.">
        <title>Metabolic engineering of the marine bacteria Neptunomonas concharum for the production of acetoin and meso-2,3-butanediol from acetate.</title>
        <authorList>
            <person name="Li W."/>
            <person name="Pu N."/>
            <person name="Liu C.-X."/>
            <person name="Yuan Q.-P."/>
            <person name="Li Z.-J."/>
        </authorList>
    </citation>
    <scope>NUCLEOTIDE SEQUENCE [LARGE SCALE GENOMIC DNA]</scope>
    <source>
        <strain evidence="6 7">JCM17730</strain>
    </source>
</reference>
<dbReference type="GO" id="GO:0004518">
    <property type="term" value="F:nuclease activity"/>
    <property type="evidence" value="ECO:0007669"/>
    <property type="project" value="UniProtKB-KW"/>
</dbReference>
<proteinExistence type="inferred from homology"/>
<protein>
    <submittedName>
        <fullName evidence="6">Hydrolase TatD</fullName>
    </submittedName>
</protein>
<evidence type="ECO:0000256" key="5">
    <source>
        <dbReference type="PIRSR" id="PIRSR005902-1"/>
    </source>
</evidence>
<evidence type="ECO:0000256" key="1">
    <source>
        <dbReference type="ARBA" id="ARBA00009275"/>
    </source>
</evidence>